<feature type="transmembrane region" description="Helical" evidence="1">
    <location>
        <begin position="32"/>
        <end position="52"/>
    </location>
</feature>
<dbReference type="Proteomes" id="UP000803844">
    <property type="component" value="Unassembled WGS sequence"/>
</dbReference>
<keyword evidence="1" id="KW-1133">Transmembrane helix</keyword>
<comment type="caution">
    <text evidence="2">The sequence shown here is derived from an EMBL/GenBank/DDBJ whole genome shotgun (WGS) entry which is preliminary data.</text>
</comment>
<keyword evidence="1" id="KW-0472">Membrane</keyword>
<gene>
    <name evidence="2" type="ORF">M406DRAFT_62808</name>
</gene>
<sequence>MIGAAGRFPVGWGVDVDLEDIILFTLRANSPALLLLLFFSCTGCYLLFYFFLRTENTNRNGRL</sequence>
<keyword evidence="1" id="KW-0812">Transmembrane</keyword>
<protein>
    <submittedName>
        <fullName evidence="2">Uncharacterized protein</fullName>
    </submittedName>
</protein>
<organism evidence="2 3">
    <name type="scientific">Cryphonectria parasitica (strain ATCC 38755 / EP155)</name>
    <dbReference type="NCBI Taxonomy" id="660469"/>
    <lineage>
        <taxon>Eukaryota</taxon>
        <taxon>Fungi</taxon>
        <taxon>Dikarya</taxon>
        <taxon>Ascomycota</taxon>
        <taxon>Pezizomycotina</taxon>
        <taxon>Sordariomycetes</taxon>
        <taxon>Sordariomycetidae</taxon>
        <taxon>Diaporthales</taxon>
        <taxon>Cryphonectriaceae</taxon>
        <taxon>Cryphonectria-Endothia species complex</taxon>
        <taxon>Cryphonectria</taxon>
    </lineage>
</organism>
<evidence type="ECO:0000313" key="3">
    <source>
        <dbReference type="Proteomes" id="UP000803844"/>
    </source>
</evidence>
<proteinExistence type="predicted"/>
<dbReference type="RefSeq" id="XP_040779703.1">
    <property type="nucleotide sequence ID" value="XM_040924800.1"/>
</dbReference>
<dbReference type="GeneID" id="63841929"/>
<dbReference type="AlphaFoldDB" id="A0A9P4Y879"/>
<name>A0A9P4Y879_CRYP1</name>
<evidence type="ECO:0000256" key="1">
    <source>
        <dbReference type="SAM" id="Phobius"/>
    </source>
</evidence>
<accession>A0A9P4Y879</accession>
<reference evidence="2" key="1">
    <citation type="journal article" date="2020" name="Phytopathology">
        <title>Genome sequence of the chestnut blight fungus Cryphonectria parasitica EP155: A fundamental resource for an archetypical invasive plant pathogen.</title>
        <authorList>
            <person name="Crouch J.A."/>
            <person name="Dawe A."/>
            <person name="Aerts A."/>
            <person name="Barry K."/>
            <person name="Churchill A.C.L."/>
            <person name="Grimwood J."/>
            <person name="Hillman B."/>
            <person name="Milgroom M.G."/>
            <person name="Pangilinan J."/>
            <person name="Smith M."/>
            <person name="Salamov A."/>
            <person name="Schmutz J."/>
            <person name="Yadav J."/>
            <person name="Grigoriev I.V."/>
            <person name="Nuss D."/>
        </authorList>
    </citation>
    <scope>NUCLEOTIDE SEQUENCE</scope>
    <source>
        <strain evidence="2">EP155</strain>
    </source>
</reference>
<evidence type="ECO:0000313" key="2">
    <source>
        <dbReference type="EMBL" id="KAF3768742.1"/>
    </source>
</evidence>
<keyword evidence="3" id="KW-1185">Reference proteome</keyword>
<dbReference type="EMBL" id="MU032345">
    <property type="protein sequence ID" value="KAF3768742.1"/>
    <property type="molecule type" value="Genomic_DNA"/>
</dbReference>